<evidence type="ECO:0000256" key="6">
    <source>
        <dbReference type="SAM" id="Phobius"/>
    </source>
</evidence>
<comment type="subcellular location">
    <subcellularLocation>
        <location evidence="1">Membrane</location>
        <topology evidence="1">Multi-pass membrane protein</topology>
    </subcellularLocation>
</comment>
<evidence type="ECO:0000256" key="3">
    <source>
        <dbReference type="ARBA" id="ARBA00022692"/>
    </source>
</evidence>
<keyword evidence="4 6" id="KW-1133">Transmembrane helix</keyword>
<dbReference type="PANTHER" id="PTHR43791">
    <property type="entry name" value="PERMEASE-RELATED"/>
    <property type="match status" value="1"/>
</dbReference>
<proteinExistence type="predicted"/>
<feature type="transmembrane region" description="Helical" evidence="6">
    <location>
        <begin position="54"/>
        <end position="72"/>
    </location>
</feature>
<dbReference type="InterPro" id="IPR036259">
    <property type="entry name" value="MFS_trans_sf"/>
</dbReference>
<evidence type="ECO:0000256" key="4">
    <source>
        <dbReference type="ARBA" id="ARBA00022989"/>
    </source>
</evidence>
<dbReference type="GO" id="GO:0022857">
    <property type="term" value="F:transmembrane transporter activity"/>
    <property type="evidence" value="ECO:0007669"/>
    <property type="project" value="TreeGrafter"/>
</dbReference>
<organism evidence="7 8">
    <name type="scientific">Hydnum rufescens UP504</name>
    <dbReference type="NCBI Taxonomy" id="1448309"/>
    <lineage>
        <taxon>Eukaryota</taxon>
        <taxon>Fungi</taxon>
        <taxon>Dikarya</taxon>
        <taxon>Basidiomycota</taxon>
        <taxon>Agaricomycotina</taxon>
        <taxon>Agaricomycetes</taxon>
        <taxon>Cantharellales</taxon>
        <taxon>Hydnaceae</taxon>
        <taxon>Hydnum</taxon>
    </lineage>
</organism>
<keyword evidence="2" id="KW-0813">Transport</keyword>
<keyword evidence="8" id="KW-1185">Reference proteome</keyword>
<dbReference type="AlphaFoldDB" id="A0A9P6ACA5"/>
<dbReference type="EMBL" id="MU129446">
    <property type="protein sequence ID" value="KAF9503098.1"/>
    <property type="molecule type" value="Genomic_DNA"/>
</dbReference>
<keyword evidence="5 6" id="KW-0472">Membrane</keyword>
<dbReference type="SUPFAM" id="SSF103473">
    <property type="entry name" value="MFS general substrate transporter"/>
    <property type="match status" value="1"/>
</dbReference>
<dbReference type="Proteomes" id="UP000886523">
    <property type="component" value="Unassembled WGS sequence"/>
</dbReference>
<protein>
    <submittedName>
        <fullName evidence="7">Uncharacterized protein</fullName>
    </submittedName>
</protein>
<gene>
    <name evidence="7" type="ORF">BS47DRAFT_1356440</name>
</gene>
<feature type="transmembrane region" description="Helical" evidence="6">
    <location>
        <begin position="20"/>
        <end position="42"/>
    </location>
</feature>
<dbReference type="GO" id="GO:0016020">
    <property type="term" value="C:membrane"/>
    <property type="evidence" value="ECO:0007669"/>
    <property type="project" value="UniProtKB-SubCell"/>
</dbReference>
<evidence type="ECO:0000256" key="1">
    <source>
        <dbReference type="ARBA" id="ARBA00004141"/>
    </source>
</evidence>
<evidence type="ECO:0000313" key="8">
    <source>
        <dbReference type="Proteomes" id="UP000886523"/>
    </source>
</evidence>
<sequence>MAIGLSSNQYFPTLVAMLGYSRTIMLLLCAPPWGFVTVIMFIVARHADKTGEHFFHIISLLSIGTVGFIIALSMQKTGPRYFALFIFGNRIFNLFN</sequence>
<evidence type="ECO:0000256" key="2">
    <source>
        <dbReference type="ARBA" id="ARBA00022448"/>
    </source>
</evidence>
<accession>A0A9P6ACA5</accession>
<dbReference type="PANTHER" id="PTHR43791:SF36">
    <property type="entry name" value="TRANSPORTER, PUTATIVE (AFU_ORTHOLOGUE AFUA_6G08340)-RELATED"/>
    <property type="match status" value="1"/>
</dbReference>
<reference evidence="7" key="1">
    <citation type="journal article" date="2020" name="Nat. Commun.">
        <title>Large-scale genome sequencing of mycorrhizal fungi provides insights into the early evolution of symbiotic traits.</title>
        <authorList>
            <person name="Miyauchi S."/>
            <person name="Kiss E."/>
            <person name="Kuo A."/>
            <person name="Drula E."/>
            <person name="Kohler A."/>
            <person name="Sanchez-Garcia M."/>
            <person name="Morin E."/>
            <person name="Andreopoulos B."/>
            <person name="Barry K.W."/>
            <person name="Bonito G."/>
            <person name="Buee M."/>
            <person name="Carver A."/>
            <person name="Chen C."/>
            <person name="Cichocki N."/>
            <person name="Clum A."/>
            <person name="Culley D."/>
            <person name="Crous P.W."/>
            <person name="Fauchery L."/>
            <person name="Girlanda M."/>
            <person name="Hayes R.D."/>
            <person name="Keri Z."/>
            <person name="LaButti K."/>
            <person name="Lipzen A."/>
            <person name="Lombard V."/>
            <person name="Magnuson J."/>
            <person name="Maillard F."/>
            <person name="Murat C."/>
            <person name="Nolan M."/>
            <person name="Ohm R.A."/>
            <person name="Pangilinan J."/>
            <person name="Pereira M.F."/>
            <person name="Perotto S."/>
            <person name="Peter M."/>
            <person name="Pfister S."/>
            <person name="Riley R."/>
            <person name="Sitrit Y."/>
            <person name="Stielow J.B."/>
            <person name="Szollosi G."/>
            <person name="Zifcakova L."/>
            <person name="Stursova M."/>
            <person name="Spatafora J.W."/>
            <person name="Tedersoo L."/>
            <person name="Vaario L.M."/>
            <person name="Yamada A."/>
            <person name="Yan M."/>
            <person name="Wang P."/>
            <person name="Xu J."/>
            <person name="Bruns T."/>
            <person name="Baldrian P."/>
            <person name="Vilgalys R."/>
            <person name="Dunand C."/>
            <person name="Henrissat B."/>
            <person name="Grigoriev I.V."/>
            <person name="Hibbett D."/>
            <person name="Nagy L.G."/>
            <person name="Martin F.M."/>
        </authorList>
    </citation>
    <scope>NUCLEOTIDE SEQUENCE</scope>
    <source>
        <strain evidence="7">UP504</strain>
    </source>
</reference>
<name>A0A9P6ACA5_9AGAM</name>
<keyword evidence="3 6" id="KW-0812">Transmembrane</keyword>
<comment type="caution">
    <text evidence="7">The sequence shown here is derived from an EMBL/GenBank/DDBJ whole genome shotgun (WGS) entry which is preliminary data.</text>
</comment>
<evidence type="ECO:0000256" key="5">
    <source>
        <dbReference type="ARBA" id="ARBA00023136"/>
    </source>
</evidence>
<dbReference type="OrthoDB" id="2985014at2759"/>
<evidence type="ECO:0000313" key="7">
    <source>
        <dbReference type="EMBL" id="KAF9503098.1"/>
    </source>
</evidence>